<evidence type="ECO:0000259" key="1">
    <source>
        <dbReference type="PROSITE" id="PS50006"/>
    </source>
</evidence>
<sequence length="193" mass="21320">MIITCPSCSARLRINEKALSVQNPFIKCVRCNSPVKVYLPPEVIPVSASEESTFIFEPAEVGWVIVHDESTQTQTLPLKTGKQTVGRASVSKPCEVMIQSQDRYMSRHHLIIEVVKGKDGAYKYWVSEHPDSINPTFVNTYPLKRGTTLELVDGAIMQLGKTKVILKTPAIAGTARKATETVVNGDFAKTVIF</sequence>
<dbReference type="InterPro" id="IPR000253">
    <property type="entry name" value="FHA_dom"/>
</dbReference>
<dbReference type="Gene3D" id="2.60.200.20">
    <property type="match status" value="1"/>
</dbReference>
<dbReference type="InterPro" id="IPR011723">
    <property type="entry name" value="Znf/thioredoxin_put"/>
</dbReference>
<evidence type="ECO:0000313" key="3">
    <source>
        <dbReference type="Proteomes" id="UP000680038"/>
    </source>
</evidence>
<dbReference type="PROSITE" id="PS50006">
    <property type="entry name" value="FHA_DOMAIN"/>
    <property type="match status" value="1"/>
</dbReference>
<protein>
    <recommendedName>
        <fullName evidence="1">FHA domain-containing protein</fullName>
    </recommendedName>
</protein>
<dbReference type="CDD" id="cd00060">
    <property type="entry name" value="FHA"/>
    <property type="match status" value="1"/>
</dbReference>
<proteinExistence type="predicted"/>
<gene>
    <name evidence="2" type="ORF">DYBT9275_01456</name>
</gene>
<dbReference type="Proteomes" id="UP000680038">
    <property type="component" value="Unassembled WGS sequence"/>
</dbReference>
<dbReference type="AlphaFoldDB" id="A0A916JB98"/>
<dbReference type="InterPro" id="IPR008984">
    <property type="entry name" value="SMAD_FHA_dom_sf"/>
</dbReference>
<comment type="caution">
    <text evidence="2">The sequence shown here is derived from an EMBL/GenBank/DDBJ whole genome shotgun (WGS) entry which is preliminary data.</text>
</comment>
<evidence type="ECO:0000313" key="2">
    <source>
        <dbReference type="EMBL" id="CAG4994738.1"/>
    </source>
</evidence>
<organism evidence="2 3">
    <name type="scientific">Dyadobacter helix</name>
    <dbReference type="NCBI Taxonomy" id="2822344"/>
    <lineage>
        <taxon>Bacteria</taxon>
        <taxon>Pseudomonadati</taxon>
        <taxon>Bacteroidota</taxon>
        <taxon>Cytophagia</taxon>
        <taxon>Cytophagales</taxon>
        <taxon>Spirosomataceae</taxon>
        <taxon>Dyadobacter</taxon>
    </lineage>
</organism>
<feature type="domain" description="FHA" evidence="1">
    <location>
        <begin position="83"/>
        <end position="143"/>
    </location>
</feature>
<name>A0A916JB98_9BACT</name>
<keyword evidence="3" id="KW-1185">Reference proteome</keyword>
<dbReference type="RefSeq" id="WP_215238411.1">
    <property type="nucleotide sequence ID" value="NZ_CAJRAF010000001.1"/>
</dbReference>
<reference evidence="2" key="1">
    <citation type="submission" date="2021-04" db="EMBL/GenBank/DDBJ databases">
        <authorList>
            <person name="Rodrigo-Torres L."/>
            <person name="Arahal R. D."/>
            <person name="Lucena T."/>
        </authorList>
    </citation>
    <scope>NUCLEOTIDE SEQUENCE</scope>
    <source>
        <strain evidence="2">CECT 9275</strain>
    </source>
</reference>
<dbReference type="SUPFAM" id="SSF49879">
    <property type="entry name" value="SMAD/FHA domain"/>
    <property type="match status" value="1"/>
</dbReference>
<dbReference type="NCBIfam" id="TIGR02098">
    <property type="entry name" value="MJ0042_CXXC"/>
    <property type="match status" value="1"/>
</dbReference>
<dbReference type="Pfam" id="PF00498">
    <property type="entry name" value="FHA"/>
    <property type="match status" value="1"/>
</dbReference>
<accession>A0A916JB98</accession>
<dbReference type="EMBL" id="CAJRAF010000001">
    <property type="protein sequence ID" value="CAG4994738.1"/>
    <property type="molecule type" value="Genomic_DNA"/>
</dbReference>